<evidence type="ECO:0000313" key="1">
    <source>
        <dbReference type="EMBL" id="MDA5193959.1"/>
    </source>
</evidence>
<gene>
    <name evidence="1" type="ORF">NYP16_08345</name>
</gene>
<dbReference type="EMBL" id="JANWOI010000003">
    <property type="protein sequence ID" value="MDA5193959.1"/>
    <property type="molecule type" value="Genomic_DNA"/>
</dbReference>
<comment type="caution">
    <text evidence="1">The sequence shown here is derived from an EMBL/GenBank/DDBJ whole genome shotgun (WGS) entry which is preliminary data.</text>
</comment>
<reference evidence="1" key="2">
    <citation type="journal article" date="2023" name="Syst. Appl. Microbiol.">
        <title>Govania unica gen. nov., sp. nov., a rare biosphere bacterium that represents a novel family in the class Alphaproteobacteria.</title>
        <authorList>
            <person name="Vandamme P."/>
            <person name="Peeters C."/>
            <person name="Hettiarachchi A."/>
            <person name="Cnockaert M."/>
            <person name="Carlier A."/>
        </authorList>
    </citation>
    <scope>NUCLEOTIDE SEQUENCE</scope>
    <source>
        <strain evidence="1">LMG 31809</strain>
    </source>
</reference>
<organism evidence="1 2">
    <name type="scientific">Govanella unica</name>
    <dbReference type="NCBI Taxonomy" id="2975056"/>
    <lineage>
        <taxon>Bacteria</taxon>
        <taxon>Pseudomonadati</taxon>
        <taxon>Pseudomonadota</taxon>
        <taxon>Alphaproteobacteria</taxon>
        <taxon>Emcibacterales</taxon>
        <taxon>Govanellaceae</taxon>
        <taxon>Govanella</taxon>
    </lineage>
</organism>
<accession>A0A9X3TYP7</accession>
<evidence type="ECO:0000313" key="2">
    <source>
        <dbReference type="Proteomes" id="UP001141619"/>
    </source>
</evidence>
<proteinExistence type="predicted"/>
<keyword evidence="2" id="KW-1185">Reference proteome</keyword>
<protein>
    <submittedName>
        <fullName evidence="1">DUF2459 domain-containing protein</fullName>
    </submittedName>
</protein>
<dbReference type="AlphaFoldDB" id="A0A9X3TYP7"/>
<dbReference type="InterPro" id="IPR011727">
    <property type="entry name" value="CHP02117"/>
</dbReference>
<reference evidence="1" key="1">
    <citation type="submission" date="2022-08" db="EMBL/GenBank/DDBJ databases">
        <authorList>
            <person name="Vandamme P."/>
            <person name="Hettiarachchi A."/>
            <person name="Peeters C."/>
            <person name="Cnockaert M."/>
            <person name="Carlier A."/>
        </authorList>
    </citation>
    <scope>NUCLEOTIDE SEQUENCE</scope>
    <source>
        <strain evidence="1">LMG 31809</strain>
    </source>
</reference>
<sequence>MTGGTAARAGMFGLLLLLLSGATVRAETVYVVSNSWHTSLVLVRGDLPDGLLPEAADLPDAAYLEIGWGERVYYRTPHPSLWQAIKAIGPSPAVLHMAGFSTPPVTRYAADRRVAVTLSRDDYRRLVRAVDASFERGQSSRAHALGPGLYGESFFYPARGRFDLFHNCNDWTAHILQAGGVPLSASGIITAGLLMARVRRAVETEVSRSAWIVIGELDPRLSGLSF</sequence>
<name>A0A9X3TYP7_9PROT</name>
<dbReference type="Pfam" id="PF09601">
    <property type="entry name" value="DUF2459"/>
    <property type="match status" value="1"/>
</dbReference>
<dbReference type="RefSeq" id="WP_274943666.1">
    <property type="nucleotide sequence ID" value="NZ_JANWOI010000003.1"/>
</dbReference>
<dbReference type="Proteomes" id="UP001141619">
    <property type="component" value="Unassembled WGS sequence"/>
</dbReference>